<dbReference type="PANTHER" id="PTHR33517">
    <property type="entry name" value="PROTEIN FAM170B-RELATED"/>
    <property type="match status" value="1"/>
</dbReference>
<comment type="caution">
    <text evidence="2">The sequence shown here is derived from an EMBL/GenBank/DDBJ whole genome shotgun (WGS) entry which is preliminary data.</text>
</comment>
<accession>A0AA40I6A2</accession>
<sequence>MATAVATSVAMRTAAAAASMASPPHPHPSPSPPPRFPDPLHLLLPPATHSHGTDAELEPPLATRAQRPAGPIGHPGHPESRPPPRLLTNRWHSEGPCRTQDVPKPQSFMEAPGCSQAAGENASTSEYFTCVSSLSNLPHHDEDGTCRIQQDAPQPQSFMEAPGCRQAAGETASSSEYFTCVSSPSKRPRYDEDGSHQLQQNVPYLGKLNMPVSQSTWKRKIMEWTIGGLTPKMPHLNVISYSIALDPVTFNRMRLSLSHLWRPPAVVRQQEKMHPLLNISPKYPHHPTFLIMLRMVQAWCTGLYKIQQDTPPPESRVEAPGCRQEAGEYVSSSEYFTCVSSPSKLFCYNKDGIKERIVPKDLVQTDSSSDYSYSSNSSHSPSNKEPGLMKIYYMRVQMKRGVAVLCHTGEGWEPPSKKIKMEEMTYTTEVHKNVPLSHMSGENLLNDPEPSVDSPAPEKREKAGCRSEPSTLVAYRRVPLRRALDSGFRCLACCHVFASLEALQLHVEHGVREGFSCHVFHRAMARLKYKKLKRKNKKL</sequence>
<evidence type="ECO:0000256" key="1">
    <source>
        <dbReference type="SAM" id="MobiDB-lite"/>
    </source>
</evidence>
<dbReference type="Proteomes" id="UP001177744">
    <property type="component" value="Unassembled WGS sequence"/>
</dbReference>
<feature type="compositionally biased region" description="Low complexity" evidence="1">
    <location>
        <begin position="39"/>
        <end position="50"/>
    </location>
</feature>
<keyword evidence="3" id="KW-1185">Reference proteome</keyword>
<feature type="region of interest" description="Disordered" evidence="1">
    <location>
        <begin position="1"/>
        <end position="87"/>
    </location>
</feature>
<gene>
    <name evidence="2" type="ORF">QTO34_014407</name>
</gene>
<dbReference type="Pfam" id="PF17734">
    <property type="entry name" value="Spt46"/>
    <property type="match status" value="1"/>
</dbReference>
<proteinExistence type="predicted"/>
<organism evidence="2 3">
    <name type="scientific">Cnephaeus nilssonii</name>
    <name type="common">Northern bat</name>
    <name type="synonym">Eptesicus nilssonii</name>
    <dbReference type="NCBI Taxonomy" id="3371016"/>
    <lineage>
        <taxon>Eukaryota</taxon>
        <taxon>Metazoa</taxon>
        <taxon>Chordata</taxon>
        <taxon>Craniata</taxon>
        <taxon>Vertebrata</taxon>
        <taxon>Euteleostomi</taxon>
        <taxon>Mammalia</taxon>
        <taxon>Eutheria</taxon>
        <taxon>Laurasiatheria</taxon>
        <taxon>Chiroptera</taxon>
        <taxon>Yangochiroptera</taxon>
        <taxon>Vespertilionidae</taxon>
        <taxon>Cnephaeus</taxon>
    </lineage>
</organism>
<dbReference type="PANTHER" id="PTHR33517:SF5">
    <property type="entry name" value="FAMILY WITH SEQUENCE SIMILARITY 170 MEMBER A"/>
    <property type="match status" value="1"/>
</dbReference>
<evidence type="ECO:0000313" key="3">
    <source>
        <dbReference type="Proteomes" id="UP001177744"/>
    </source>
</evidence>
<feature type="compositionally biased region" description="Pro residues" evidence="1">
    <location>
        <begin position="23"/>
        <end position="37"/>
    </location>
</feature>
<feature type="region of interest" description="Disordered" evidence="1">
    <location>
        <begin position="438"/>
        <end position="467"/>
    </location>
</feature>
<evidence type="ECO:0000313" key="2">
    <source>
        <dbReference type="EMBL" id="KAK1343853.1"/>
    </source>
</evidence>
<feature type="compositionally biased region" description="Basic and acidic residues" evidence="1">
    <location>
        <begin position="456"/>
        <end position="465"/>
    </location>
</feature>
<dbReference type="AlphaFoldDB" id="A0AA40I6A2"/>
<feature type="non-terminal residue" evidence="2">
    <location>
        <position position="539"/>
    </location>
</feature>
<name>A0AA40I6A2_CNENI</name>
<dbReference type="GO" id="GO:0009566">
    <property type="term" value="P:fertilization"/>
    <property type="evidence" value="ECO:0007669"/>
    <property type="project" value="TreeGrafter"/>
</dbReference>
<feature type="compositionally biased region" description="Low complexity" evidence="1">
    <location>
        <begin position="1"/>
        <end position="22"/>
    </location>
</feature>
<dbReference type="InterPro" id="IPR040879">
    <property type="entry name" value="Spt46-like"/>
</dbReference>
<protein>
    <submittedName>
        <fullName evidence="2">Uncharacterized protein</fullName>
    </submittedName>
</protein>
<reference evidence="2" key="1">
    <citation type="submission" date="2023-06" db="EMBL/GenBank/DDBJ databases">
        <title>Reference genome for the Northern bat (Eptesicus nilssonii), a most northern bat species.</title>
        <authorList>
            <person name="Laine V.N."/>
            <person name="Pulliainen A.T."/>
            <person name="Lilley T.M."/>
        </authorList>
    </citation>
    <scope>NUCLEOTIDE SEQUENCE</scope>
    <source>
        <strain evidence="2">BLF_Eptnil</strain>
        <tissue evidence="2">Kidney</tissue>
    </source>
</reference>
<feature type="compositionally biased region" description="Low complexity" evidence="1">
    <location>
        <begin position="366"/>
        <end position="383"/>
    </location>
</feature>
<dbReference type="EMBL" id="JAULJE010000004">
    <property type="protein sequence ID" value="KAK1343853.1"/>
    <property type="molecule type" value="Genomic_DNA"/>
</dbReference>
<dbReference type="GO" id="GO:0005634">
    <property type="term" value="C:nucleus"/>
    <property type="evidence" value="ECO:0007669"/>
    <property type="project" value="TreeGrafter"/>
</dbReference>
<feature type="region of interest" description="Disordered" evidence="1">
    <location>
        <begin position="359"/>
        <end position="384"/>
    </location>
</feature>